<dbReference type="GO" id="GO:0005096">
    <property type="term" value="F:GTPase activator activity"/>
    <property type="evidence" value="ECO:0007669"/>
    <property type="project" value="TreeGrafter"/>
</dbReference>
<dbReference type="AlphaFoldDB" id="A0A2K0UGV8"/>
<feature type="compositionally biased region" description="Basic residues" evidence="1">
    <location>
        <begin position="411"/>
        <end position="421"/>
    </location>
</feature>
<feature type="domain" description="Rho-GAP" evidence="2">
    <location>
        <begin position="202"/>
        <end position="451"/>
    </location>
</feature>
<name>A0A2K0UGV8_TRIHA</name>
<accession>A0A2K0UGV8</accession>
<dbReference type="SMART" id="SM00324">
    <property type="entry name" value="RhoGAP"/>
    <property type="match status" value="1"/>
</dbReference>
<dbReference type="InterPro" id="IPR008936">
    <property type="entry name" value="Rho_GTPase_activation_prot"/>
</dbReference>
<dbReference type="Proteomes" id="UP000236290">
    <property type="component" value="Unassembled WGS sequence"/>
</dbReference>
<dbReference type="GO" id="GO:0007264">
    <property type="term" value="P:small GTPase-mediated signal transduction"/>
    <property type="evidence" value="ECO:0007669"/>
    <property type="project" value="TreeGrafter"/>
</dbReference>
<feature type="region of interest" description="Disordered" evidence="1">
    <location>
        <begin position="143"/>
        <end position="163"/>
    </location>
</feature>
<dbReference type="PANTHER" id="PTHR45808">
    <property type="entry name" value="RHO GTPASE-ACTIVATING PROTEIN 68F"/>
    <property type="match status" value="1"/>
</dbReference>
<gene>
    <name evidence="3" type="ORF">THARTR1_02854</name>
</gene>
<dbReference type="Pfam" id="PF00620">
    <property type="entry name" value="RhoGAP"/>
    <property type="match status" value="1"/>
</dbReference>
<evidence type="ECO:0000259" key="2">
    <source>
        <dbReference type="SMART" id="SM00324"/>
    </source>
</evidence>
<protein>
    <recommendedName>
        <fullName evidence="2">Rho-GAP domain-containing protein</fullName>
    </recommendedName>
</protein>
<dbReference type="Gene3D" id="1.10.555.10">
    <property type="entry name" value="Rho GTPase activation protein"/>
    <property type="match status" value="1"/>
</dbReference>
<dbReference type="SUPFAM" id="SSF48350">
    <property type="entry name" value="GTPase activation domain, GAP"/>
    <property type="match status" value="1"/>
</dbReference>
<dbReference type="GO" id="GO:0005737">
    <property type="term" value="C:cytoplasm"/>
    <property type="evidence" value="ECO:0007669"/>
    <property type="project" value="TreeGrafter"/>
</dbReference>
<comment type="caution">
    <text evidence="3">The sequence shown here is derived from an EMBL/GenBank/DDBJ whole genome shotgun (WGS) entry which is preliminary data.</text>
</comment>
<dbReference type="EMBL" id="MTYI01000037">
    <property type="protein sequence ID" value="PNP57012.1"/>
    <property type="molecule type" value="Genomic_DNA"/>
</dbReference>
<dbReference type="CDD" id="cd00159">
    <property type="entry name" value="RhoGAP"/>
    <property type="match status" value="1"/>
</dbReference>
<evidence type="ECO:0000256" key="1">
    <source>
        <dbReference type="SAM" id="MobiDB-lite"/>
    </source>
</evidence>
<feature type="region of interest" description="Disordered" evidence="1">
    <location>
        <begin position="406"/>
        <end position="428"/>
    </location>
</feature>
<dbReference type="InterPro" id="IPR000198">
    <property type="entry name" value="RhoGAP_dom"/>
</dbReference>
<evidence type="ECO:0000313" key="3">
    <source>
        <dbReference type="EMBL" id="PNP57012.1"/>
    </source>
</evidence>
<feature type="region of interest" description="Disordered" evidence="1">
    <location>
        <begin position="520"/>
        <end position="542"/>
    </location>
</feature>
<feature type="compositionally biased region" description="Polar residues" evidence="1">
    <location>
        <begin position="61"/>
        <end position="77"/>
    </location>
</feature>
<organism evidence="3 4">
    <name type="scientific">Trichoderma harzianum</name>
    <name type="common">Hypocrea lixii</name>
    <dbReference type="NCBI Taxonomy" id="5544"/>
    <lineage>
        <taxon>Eukaryota</taxon>
        <taxon>Fungi</taxon>
        <taxon>Dikarya</taxon>
        <taxon>Ascomycota</taxon>
        <taxon>Pezizomycotina</taxon>
        <taxon>Sordariomycetes</taxon>
        <taxon>Hypocreomycetidae</taxon>
        <taxon>Hypocreales</taxon>
        <taxon>Hypocreaceae</taxon>
        <taxon>Trichoderma</taxon>
    </lineage>
</organism>
<reference evidence="3 4" key="1">
    <citation type="submission" date="2017-02" db="EMBL/GenBank/DDBJ databases">
        <title>Genomes of Trichoderma spp. with biocontrol activity.</title>
        <authorList>
            <person name="Gardiner D."/>
            <person name="Kazan K."/>
            <person name="Vos C."/>
            <person name="Harvey P."/>
        </authorList>
    </citation>
    <scope>NUCLEOTIDE SEQUENCE [LARGE SCALE GENOMIC DNA]</scope>
    <source>
        <strain evidence="3 4">Tr1</strain>
    </source>
</reference>
<sequence length="590" mass="64005">MGLPNIPLAGLFAAQPRSHPPSIHSAEPSFVPPRNRARYVPPSSVSLALPPPRVVPEPMRNNITVPTSRTWTPSTGGSDFLSDGDEDPDRSVFVEKYNQLASKNGVRPLVVGDFDAHLRNRIGSFSPEKKGWFSRFFRASSNQSTPKKAAPVPRTHKRSTSDLGSFIRSKADAPRALDIPDLVRLTGSSLLYLPPGFSPHPLALPTCIRATAHYLAENPNARGVFRIPGSTKTVNALCGYYCDASGSDPYISSTIYQPSLPASIPHHVHDVASTFKRILAGLPRGILGSMALFDAFLAIDTQLQDRLEVPAEKLTKTRARLIAFAIKSIDSRPQRDLICAVFGLLSLIGHATELSPTTNADGRPLPPSQLMSYSALGIIFGSLLVGVDNLDSYDIKESSPTSGLSLIPLSAKKRRDRQKAKEHKDDGSHIPDVFKLNVAIRVTEMVISNWQDVVRQMRPLAGYLDKKTAPMQETHEDCQSSVCESFVVNRTMDSGVEITRGVPGQVEGLGFTTMSLRRTRSAGSRLSGQGSLNGPSGQSSLRRMTPTIEEGHQERDHSNTLLLTITPTSGMVGPASTSIRNVTPPSKQSC</sequence>
<feature type="region of interest" description="Disordered" evidence="1">
    <location>
        <begin position="567"/>
        <end position="590"/>
    </location>
</feature>
<dbReference type="PANTHER" id="PTHR45808:SF2">
    <property type="entry name" value="RHO GTPASE-ACTIVATING PROTEIN 68F"/>
    <property type="match status" value="1"/>
</dbReference>
<dbReference type="OrthoDB" id="9994905at2759"/>
<feature type="region of interest" description="Disordered" evidence="1">
    <location>
        <begin position="58"/>
        <end position="86"/>
    </location>
</feature>
<proteinExistence type="predicted"/>
<feature type="region of interest" description="Disordered" evidence="1">
    <location>
        <begin position="15"/>
        <end position="43"/>
    </location>
</feature>
<evidence type="ECO:0000313" key="4">
    <source>
        <dbReference type="Proteomes" id="UP000236290"/>
    </source>
</evidence>